<evidence type="ECO:0000259" key="1">
    <source>
        <dbReference type="Pfam" id="PF21738"/>
    </source>
</evidence>
<evidence type="ECO:0000313" key="3">
    <source>
        <dbReference type="Proteomes" id="UP001162156"/>
    </source>
</evidence>
<feature type="domain" description="Double jelly roll-like" evidence="1">
    <location>
        <begin position="2"/>
        <end position="117"/>
    </location>
</feature>
<comment type="caution">
    <text evidence="2">The sequence shown here is derived from an EMBL/GenBank/DDBJ whole genome shotgun (WGS) entry which is preliminary data.</text>
</comment>
<dbReference type="PANTHER" id="PTHR36159:SF1">
    <property type="entry name" value="RETROVIRUS-RELATED POL POLYPROTEIN FROM TRANSPOSON 412-LIKE PROTEIN"/>
    <property type="match status" value="1"/>
</dbReference>
<protein>
    <recommendedName>
        <fullName evidence="1">Double jelly roll-like domain-containing protein</fullName>
    </recommendedName>
</protein>
<sequence>MKQELVPIRSSNDLNAVTSADDTENPKINIDKLYWTVPHVPVGIPQQLALTKILDKNLEILLPFRSWKLVEYPVLSQTTRHTWPVNTTMKLETPRHVIVAFQTDKKNKVTSNMSTFDS</sequence>
<organism evidence="2 3">
    <name type="scientific">Rhamnusium bicolor</name>
    <dbReference type="NCBI Taxonomy" id="1586634"/>
    <lineage>
        <taxon>Eukaryota</taxon>
        <taxon>Metazoa</taxon>
        <taxon>Ecdysozoa</taxon>
        <taxon>Arthropoda</taxon>
        <taxon>Hexapoda</taxon>
        <taxon>Insecta</taxon>
        <taxon>Pterygota</taxon>
        <taxon>Neoptera</taxon>
        <taxon>Endopterygota</taxon>
        <taxon>Coleoptera</taxon>
        <taxon>Polyphaga</taxon>
        <taxon>Cucujiformia</taxon>
        <taxon>Chrysomeloidea</taxon>
        <taxon>Cerambycidae</taxon>
        <taxon>Lepturinae</taxon>
        <taxon>Rhagiini</taxon>
        <taxon>Rhamnusium</taxon>
    </lineage>
</organism>
<dbReference type="AlphaFoldDB" id="A0AAV8X4S7"/>
<dbReference type="InterPro" id="IPR049512">
    <property type="entry name" value="DJR-like_dom"/>
</dbReference>
<dbReference type="Proteomes" id="UP001162156">
    <property type="component" value="Unassembled WGS sequence"/>
</dbReference>
<dbReference type="EMBL" id="JANEYF010003870">
    <property type="protein sequence ID" value="KAJ8933381.1"/>
    <property type="molecule type" value="Genomic_DNA"/>
</dbReference>
<proteinExistence type="predicted"/>
<reference evidence="2" key="1">
    <citation type="journal article" date="2023" name="Insect Mol. Biol.">
        <title>Genome sequencing provides insights into the evolution of gene families encoding plant cell wall-degrading enzymes in longhorned beetles.</title>
        <authorList>
            <person name="Shin N.R."/>
            <person name="Okamura Y."/>
            <person name="Kirsch R."/>
            <person name="Pauchet Y."/>
        </authorList>
    </citation>
    <scope>NUCLEOTIDE SEQUENCE</scope>
    <source>
        <strain evidence="2">RBIC_L_NR</strain>
    </source>
</reference>
<evidence type="ECO:0000313" key="2">
    <source>
        <dbReference type="EMBL" id="KAJ8933381.1"/>
    </source>
</evidence>
<gene>
    <name evidence="2" type="ORF">NQ314_014043</name>
</gene>
<accession>A0AAV8X4S7</accession>
<dbReference type="PANTHER" id="PTHR36159">
    <property type="entry name" value="PROTEIN CBG23766"/>
    <property type="match status" value="1"/>
</dbReference>
<name>A0AAV8X4S7_9CUCU</name>
<dbReference type="Pfam" id="PF21738">
    <property type="entry name" value="DJR-like_dom"/>
    <property type="match status" value="1"/>
</dbReference>
<keyword evidence="3" id="KW-1185">Reference proteome</keyword>